<proteinExistence type="predicted"/>
<comment type="caution">
    <text evidence="1">The sequence shown here is derived from an EMBL/GenBank/DDBJ whole genome shotgun (WGS) entry which is preliminary data.</text>
</comment>
<evidence type="ECO:0000313" key="2">
    <source>
        <dbReference type="Proteomes" id="UP000230431"/>
    </source>
</evidence>
<dbReference type="Proteomes" id="UP000230431">
    <property type="component" value="Unassembled WGS sequence"/>
</dbReference>
<protein>
    <submittedName>
        <fullName evidence="1">Uncharacterized protein</fullName>
    </submittedName>
</protein>
<evidence type="ECO:0000313" key="1">
    <source>
        <dbReference type="EMBL" id="PIR45803.1"/>
    </source>
</evidence>
<dbReference type="EMBL" id="PCYK01000028">
    <property type="protein sequence ID" value="PIR45803.1"/>
    <property type="molecule type" value="Genomic_DNA"/>
</dbReference>
<accession>A0A2H0RH18</accession>
<organism evidence="1 2">
    <name type="scientific">Candidatus Vogelbacteria bacterium CG10_big_fil_rev_8_21_14_0_10_49_38</name>
    <dbReference type="NCBI Taxonomy" id="1975043"/>
    <lineage>
        <taxon>Bacteria</taxon>
        <taxon>Candidatus Vogeliibacteriota</taxon>
    </lineage>
</organism>
<sequence>MNNEVNCPDFVYKIEDAVDEVVFGTGSPKLGNQQPSPINVGKVQRLSLTGVLVGFYLGREAPRV</sequence>
<dbReference type="AlphaFoldDB" id="A0A2H0RH18"/>
<reference evidence="1 2" key="1">
    <citation type="submission" date="2017-09" db="EMBL/GenBank/DDBJ databases">
        <title>Depth-based differentiation of microbial function through sediment-hosted aquifers and enrichment of novel symbionts in the deep terrestrial subsurface.</title>
        <authorList>
            <person name="Probst A.J."/>
            <person name="Ladd B."/>
            <person name="Jarett J.K."/>
            <person name="Geller-Mcgrath D.E."/>
            <person name="Sieber C.M."/>
            <person name="Emerson J.B."/>
            <person name="Anantharaman K."/>
            <person name="Thomas B.C."/>
            <person name="Malmstrom R."/>
            <person name="Stieglmeier M."/>
            <person name="Klingl A."/>
            <person name="Woyke T."/>
            <person name="Ryan C.M."/>
            <person name="Banfield J.F."/>
        </authorList>
    </citation>
    <scope>NUCLEOTIDE SEQUENCE [LARGE SCALE GENOMIC DNA]</scope>
    <source>
        <strain evidence="1">CG10_big_fil_rev_8_21_14_0_10_49_38</strain>
    </source>
</reference>
<gene>
    <name evidence="1" type="ORF">COV08_03185</name>
</gene>
<name>A0A2H0RH18_9BACT</name>